<comment type="subunit">
    <text evidence="8">Component of the replication restart primosome.</text>
</comment>
<feature type="region of interest" description="Disordered" evidence="9">
    <location>
        <begin position="1"/>
        <end position="24"/>
    </location>
</feature>
<dbReference type="GO" id="GO:0008270">
    <property type="term" value="F:zinc ion binding"/>
    <property type="evidence" value="ECO:0007669"/>
    <property type="project" value="UniProtKB-UniRule"/>
</dbReference>
<keyword evidence="11" id="KW-0378">Hydrolase</keyword>
<protein>
    <recommendedName>
        <fullName evidence="8">Probable replication restart protein PriA</fullName>
    </recommendedName>
    <alternativeName>
        <fullName evidence="8">Putative ATP-dependent DNA helicase PriA</fullName>
    </alternativeName>
</protein>
<dbReference type="GO" id="GO:0006310">
    <property type="term" value="P:DNA recombination"/>
    <property type="evidence" value="ECO:0007669"/>
    <property type="project" value="InterPro"/>
</dbReference>
<keyword evidence="12" id="KW-1185">Reference proteome</keyword>
<comment type="similarity">
    <text evidence="8">Belongs to the helicase family. PriA subfamily.</text>
</comment>
<evidence type="ECO:0000256" key="5">
    <source>
        <dbReference type="ARBA" id="ARBA00022833"/>
    </source>
</evidence>
<evidence type="ECO:0000256" key="7">
    <source>
        <dbReference type="ARBA" id="ARBA00023125"/>
    </source>
</evidence>
<evidence type="ECO:0000256" key="1">
    <source>
        <dbReference type="ARBA" id="ARBA00022515"/>
    </source>
</evidence>
<feature type="binding site" evidence="8">
    <location>
        <position position="440"/>
    </location>
    <ligand>
        <name>Zn(2+)</name>
        <dbReference type="ChEBI" id="CHEBI:29105"/>
        <label>2</label>
    </ligand>
</feature>
<evidence type="ECO:0000313" key="12">
    <source>
        <dbReference type="Proteomes" id="UP000315389"/>
    </source>
</evidence>
<evidence type="ECO:0000259" key="10">
    <source>
        <dbReference type="Pfam" id="PF17764"/>
    </source>
</evidence>
<evidence type="ECO:0000313" key="11">
    <source>
        <dbReference type="EMBL" id="TQL64431.1"/>
    </source>
</evidence>
<dbReference type="GO" id="GO:0005524">
    <property type="term" value="F:ATP binding"/>
    <property type="evidence" value="ECO:0007669"/>
    <property type="project" value="UniProtKB-UniRule"/>
</dbReference>
<dbReference type="GO" id="GO:0003677">
    <property type="term" value="F:DNA binding"/>
    <property type="evidence" value="ECO:0007669"/>
    <property type="project" value="UniProtKB-UniRule"/>
</dbReference>
<dbReference type="GO" id="GO:1990077">
    <property type="term" value="C:primosome complex"/>
    <property type="evidence" value="ECO:0007669"/>
    <property type="project" value="UniProtKB-UniRule"/>
</dbReference>
<keyword evidence="3 8" id="KW-0479">Metal-binding</keyword>
<keyword evidence="1 8" id="KW-0639">Primosome</keyword>
<evidence type="ECO:0000256" key="4">
    <source>
        <dbReference type="ARBA" id="ARBA00022741"/>
    </source>
</evidence>
<dbReference type="PANTHER" id="PTHR30580">
    <property type="entry name" value="PRIMOSOMAL PROTEIN N"/>
    <property type="match status" value="1"/>
</dbReference>
<accession>A0A542ZVS3</accession>
<dbReference type="GO" id="GO:0043138">
    <property type="term" value="F:3'-5' DNA helicase activity"/>
    <property type="evidence" value="ECO:0007669"/>
    <property type="project" value="TreeGrafter"/>
</dbReference>
<dbReference type="InterPro" id="IPR041222">
    <property type="entry name" value="PriA_3primeBD"/>
</dbReference>
<evidence type="ECO:0000256" key="8">
    <source>
        <dbReference type="HAMAP-Rule" id="MF_00983"/>
    </source>
</evidence>
<feature type="binding site" evidence="8">
    <location>
        <position position="468"/>
    </location>
    <ligand>
        <name>Zn(2+)</name>
        <dbReference type="ChEBI" id="CHEBI:29105"/>
        <label>2</label>
    </ligand>
</feature>
<reference evidence="11 12" key="1">
    <citation type="submission" date="2019-06" db="EMBL/GenBank/DDBJ databases">
        <title>Sequencing the genomes of 1000 actinobacteria strains.</title>
        <authorList>
            <person name="Klenk H.-P."/>
        </authorList>
    </citation>
    <scope>NUCLEOTIDE SEQUENCE [LARGE SCALE GENOMIC DNA]</scope>
    <source>
        <strain evidence="11 12">DSM 4813</strain>
    </source>
</reference>
<evidence type="ECO:0000256" key="9">
    <source>
        <dbReference type="SAM" id="MobiDB-lite"/>
    </source>
</evidence>
<keyword evidence="5 8" id="KW-0862">Zinc</keyword>
<keyword evidence="2 8" id="KW-0235">DNA replication</keyword>
<evidence type="ECO:0000256" key="2">
    <source>
        <dbReference type="ARBA" id="ARBA00022705"/>
    </source>
</evidence>
<dbReference type="RefSeq" id="WP_142119375.1">
    <property type="nucleotide sequence ID" value="NZ_BAAASV010000003.1"/>
</dbReference>
<sequence>MDDGDQLALPGLPRPRKRRQAAGVPIAERDPVVSVLPDATTPHLDRPFDYLVPASMSDDVLPGVKVKVRLGARDVDAMVLDRLATSDFEGDLQPIRRVISPVVLAPEASRDLYQRVAAYYASNTYDVVTAAIPPRHARAENAVLATPEAGATKPTDPSDPAHAETLSAFRGVWHDYHGGAAFLSRLSSGQLLRAVWTPLPHAQHPLATWARGITAVLAMCHELGRGVVVVVPDDRDVAHLSAALTSAGLDEWTPSNPAGAWVRLQASQGPSARYGAYVAAATGRARIVIGTRSAAYAPVREPGLFVSWDDEDSSHIAERTPRTSTIELLRLRGELEGVSTLFAGPSRSLRAQQLVRDGWARAIEADRATVRHRAPRVRALSELDREASGSVGHARIPPAAWRVLTDGLKEGPVLVQVPRSGYIPALACDSCRELAHCRNCHGPLRIERGNLPDTPRSFLGTDAQCAWCGALAGNWRCPECGGVHLRSVRVGSQRTAEELGRAFPRVPVRISGLGTATGVLDSVGPRPCLVVATPGAEPRAEGGFAAAALLDGDVAIGLPGLGAETNALHRWLVAASLVRSADDGGQVVLVGASGSGAAGALVRWDPVGFADREYDERLEAELPPATRIAALHGASSAVAALLADCELPRGALVLGPAPWESDQSKSVVTLDVDHQVRALIKVPHSQGAELAAVLRAARMVSSTAKRYSSIRVELDPLGL</sequence>
<dbReference type="PANTHER" id="PTHR30580:SF0">
    <property type="entry name" value="PRIMOSOMAL PROTEIN N"/>
    <property type="match status" value="1"/>
</dbReference>
<dbReference type="GO" id="GO:0006270">
    <property type="term" value="P:DNA replication initiation"/>
    <property type="evidence" value="ECO:0007669"/>
    <property type="project" value="TreeGrafter"/>
</dbReference>
<comment type="function">
    <text evidence="8">Initiates the restart of stalled replication forks, which reloads the replicative helicase on sites other than the origin of replication. Recognizes and binds to abandoned replication forks and remodels them to uncover a helicase loading site. Promotes assembly of the primosome at these replication forks.</text>
</comment>
<gene>
    <name evidence="8" type="primary">priA</name>
    <name evidence="11" type="ORF">FB461_0934</name>
</gene>
<keyword evidence="6 8" id="KW-0067">ATP-binding</keyword>
<comment type="caution">
    <text evidence="8">As this protein does not have any detectable helicase domains, it probably does not have helicase activity.</text>
</comment>
<dbReference type="Pfam" id="PF17764">
    <property type="entry name" value="PriA_3primeBD"/>
    <property type="match status" value="1"/>
</dbReference>
<comment type="caution">
    <text evidence="11">The sequence shown here is derived from an EMBL/GenBank/DDBJ whole genome shotgun (WGS) entry which is preliminary data.</text>
</comment>
<name>A0A542ZVS3_RARFA</name>
<feature type="binding site" evidence="8">
    <location>
        <position position="428"/>
    </location>
    <ligand>
        <name>Zn(2+)</name>
        <dbReference type="ChEBI" id="CHEBI:29105"/>
        <label>1</label>
    </ligand>
</feature>
<dbReference type="HAMAP" id="MF_00983">
    <property type="entry name" value="PriA"/>
    <property type="match status" value="1"/>
</dbReference>
<proteinExistence type="inferred from homology"/>
<dbReference type="EMBL" id="VFOS01000001">
    <property type="protein sequence ID" value="TQL64431.1"/>
    <property type="molecule type" value="Genomic_DNA"/>
</dbReference>
<feature type="binding site" evidence="8">
    <location>
        <position position="437"/>
    </location>
    <ligand>
        <name>Zn(2+)</name>
        <dbReference type="ChEBI" id="CHEBI:29105"/>
        <label>2</label>
    </ligand>
</feature>
<dbReference type="AlphaFoldDB" id="A0A542ZVS3"/>
<dbReference type="GO" id="GO:0006269">
    <property type="term" value="P:DNA replication, synthesis of primer"/>
    <property type="evidence" value="ECO:0007669"/>
    <property type="project" value="UniProtKB-KW"/>
</dbReference>
<dbReference type="GO" id="GO:0006302">
    <property type="term" value="P:double-strand break repair"/>
    <property type="evidence" value="ECO:0007669"/>
    <property type="project" value="InterPro"/>
</dbReference>
<comment type="cofactor">
    <cofactor evidence="8">
        <name>Zn(2+)</name>
        <dbReference type="ChEBI" id="CHEBI:29105"/>
    </cofactor>
    <text evidence="8">Binds 2 zinc ions per subunit.</text>
</comment>
<feature type="domain" description="Primosomal protein N' 3' DNA-binding" evidence="10">
    <location>
        <begin position="42"/>
        <end position="133"/>
    </location>
</feature>
<feature type="binding site" evidence="8">
    <location>
        <position position="465"/>
    </location>
    <ligand>
        <name>Zn(2+)</name>
        <dbReference type="ChEBI" id="CHEBI:29105"/>
        <label>2</label>
    </ligand>
</feature>
<keyword evidence="11" id="KW-0347">Helicase</keyword>
<keyword evidence="4 8" id="KW-0547">Nucleotide-binding</keyword>
<dbReference type="OrthoDB" id="3177118at2"/>
<organism evidence="11 12">
    <name type="scientific">Rarobacter faecitabidus</name>
    <dbReference type="NCBI Taxonomy" id="13243"/>
    <lineage>
        <taxon>Bacteria</taxon>
        <taxon>Bacillati</taxon>
        <taxon>Actinomycetota</taxon>
        <taxon>Actinomycetes</taxon>
        <taxon>Micrococcales</taxon>
        <taxon>Rarobacteraceae</taxon>
        <taxon>Rarobacter</taxon>
    </lineage>
</organism>
<feature type="binding site" evidence="8">
    <location>
        <position position="480"/>
    </location>
    <ligand>
        <name>Zn(2+)</name>
        <dbReference type="ChEBI" id="CHEBI:29105"/>
        <label>1</label>
    </ligand>
</feature>
<dbReference type="InterPro" id="IPR042115">
    <property type="entry name" value="PriA_3primeBD_sf"/>
</dbReference>
<feature type="binding site" evidence="8">
    <location>
        <position position="477"/>
    </location>
    <ligand>
        <name>Zn(2+)</name>
        <dbReference type="ChEBI" id="CHEBI:29105"/>
        <label>1</label>
    </ligand>
</feature>
<evidence type="ECO:0000256" key="6">
    <source>
        <dbReference type="ARBA" id="ARBA00022840"/>
    </source>
</evidence>
<evidence type="ECO:0000256" key="3">
    <source>
        <dbReference type="ARBA" id="ARBA00022723"/>
    </source>
</evidence>
<keyword evidence="7 8" id="KW-0238">DNA-binding</keyword>
<dbReference type="InterPro" id="IPR027417">
    <property type="entry name" value="P-loop_NTPase"/>
</dbReference>
<dbReference type="Gene3D" id="3.40.1440.60">
    <property type="entry name" value="PriA, 3(prime) DNA-binding domain"/>
    <property type="match status" value="1"/>
</dbReference>
<dbReference type="Proteomes" id="UP000315389">
    <property type="component" value="Unassembled WGS sequence"/>
</dbReference>
<feature type="binding site" evidence="8">
    <location>
        <position position="431"/>
    </location>
    <ligand>
        <name>Zn(2+)</name>
        <dbReference type="ChEBI" id="CHEBI:29105"/>
        <label>1</label>
    </ligand>
</feature>
<dbReference type="InterPro" id="IPR005259">
    <property type="entry name" value="PriA"/>
</dbReference>
<dbReference type="Gene3D" id="3.40.50.300">
    <property type="entry name" value="P-loop containing nucleotide triphosphate hydrolases"/>
    <property type="match status" value="1"/>
</dbReference>